<gene>
    <name evidence="2" type="ORF">DWX03_01285</name>
</gene>
<feature type="domain" description="SF4 helicase" evidence="1">
    <location>
        <begin position="85"/>
        <end position="165"/>
    </location>
</feature>
<dbReference type="GO" id="GO:0005524">
    <property type="term" value="F:ATP binding"/>
    <property type="evidence" value="ECO:0007669"/>
    <property type="project" value="InterPro"/>
</dbReference>
<dbReference type="Pfam" id="PF03796">
    <property type="entry name" value="DnaB_C"/>
    <property type="match status" value="1"/>
</dbReference>
<dbReference type="Gene3D" id="3.40.50.300">
    <property type="entry name" value="P-loop containing nucleotide triphosphate hydrolases"/>
    <property type="match status" value="1"/>
</dbReference>
<evidence type="ECO:0000313" key="2">
    <source>
        <dbReference type="EMBL" id="RGT93001.1"/>
    </source>
</evidence>
<reference evidence="2 3" key="1">
    <citation type="submission" date="2018-08" db="EMBL/GenBank/DDBJ databases">
        <title>A genome reference for cultivated species of the human gut microbiota.</title>
        <authorList>
            <person name="Zou Y."/>
            <person name="Xue W."/>
            <person name="Luo G."/>
        </authorList>
    </citation>
    <scope>NUCLEOTIDE SEQUENCE [LARGE SCALE GENOMIC DNA]</scope>
    <source>
        <strain evidence="2 3">AF18-12LB</strain>
    </source>
</reference>
<dbReference type="GO" id="GO:0006260">
    <property type="term" value="P:DNA replication"/>
    <property type="evidence" value="ECO:0007669"/>
    <property type="project" value="InterPro"/>
</dbReference>
<organism evidence="2 3">
    <name type="scientific">Coprococcus comes</name>
    <dbReference type="NCBI Taxonomy" id="410072"/>
    <lineage>
        <taxon>Bacteria</taxon>
        <taxon>Bacillati</taxon>
        <taxon>Bacillota</taxon>
        <taxon>Clostridia</taxon>
        <taxon>Lachnospirales</taxon>
        <taxon>Lachnospiraceae</taxon>
        <taxon>Coprococcus</taxon>
    </lineage>
</organism>
<dbReference type="EMBL" id="QRXJ01000001">
    <property type="protein sequence ID" value="RGT93001.1"/>
    <property type="molecule type" value="Genomic_DNA"/>
</dbReference>
<name>A0A412QPX9_9FIRM</name>
<keyword evidence="3" id="KW-1185">Reference proteome</keyword>
<dbReference type="AlphaFoldDB" id="A0A412QPX9"/>
<dbReference type="RefSeq" id="WP_117834203.1">
    <property type="nucleotide sequence ID" value="NZ_JADNLX010000001.1"/>
</dbReference>
<dbReference type="InterPro" id="IPR027417">
    <property type="entry name" value="P-loop_NTPase"/>
</dbReference>
<accession>A0A412QPX9</accession>
<dbReference type="Proteomes" id="UP000283360">
    <property type="component" value="Unassembled WGS sequence"/>
</dbReference>
<comment type="caution">
    <text evidence="2">The sequence shown here is derived from an EMBL/GenBank/DDBJ whole genome shotgun (WGS) entry which is preliminary data.</text>
</comment>
<evidence type="ECO:0000313" key="3">
    <source>
        <dbReference type="Proteomes" id="UP000283360"/>
    </source>
</evidence>
<proteinExistence type="predicted"/>
<sequence length="196" mass="22644">MKRNESHGISLEKFIKRNGTICMTPIELAEVCQKKKFVVLVSRNDKENSEYAAEVCECVKQDNSNDILYFSLKLESEEFKSIHPELTVEVNDTPALSIDELENIVKNKNNTSKMSMVSIDHLWIMGTKNTYATKKEEVEEILSKIKRLVEQEKITVLALVLLSKYAPNSYSLRKELESYGNFMRWADRIVESRSEI</sequence>
<dbReference type="InterPro" id="IPR007694">
    <property type="entry name" value="DNA_helicase_DnaB-like_C"/>
</dbReference>
<evidence type="ECO:0000259" key="1">
    <source>
        <dbReference type="Pfam" id="PF03796"/>
    </source>
</evidence>
<protein>
    <recommendedName>
        <fullName evidence="1">SF4 helicase domain-containing protein</fullName>
    </recommendedName>
</protein>
<dbReference type="GO" id="GO:0003678">
    <property type="term" value="F:DNA helicase activity"/>
    <property type="evidence" value="ECO:0007669"/>
    <property type="project" value="InterPro"/>
</dbReference>